<dbReference type="AlphaFoldDB" id="A0A918C526"/>
<evidence type="ECO:0000313" key="1">
    <source>
        <dbReference type="EMBL" id="GGR06978.1"/>
    </source>
</evidence>
<sequence length="206" mass="21832">MSTRPTRPARRWPAAEWWAPLVTDLAAIQRGSASLGLVVRRISLTETTPSVEVDWPDGGYITLRPDPEAGVPALLDTLGAAGPAAPPPLDHDDMHWAPGPDAPPLLRYAWLLDQLGTASDAWYAYVPAPVALLEIRTDGTETADIAVARPDRPDAVRVRASLAGCGEAAGIGYAVVERALKAESGTPLAQEPIAGLPTRLVRLQEG</sequence>
<dbReference type="EMBL" id="BMSX01000004">
    <property type="protein sequence ID" value="GGR06978.1"/>
    <property type="molecule type" value="Genomic_DNA"/>
</dbReference>
<proteinExistence type="predicted"/>
<protein>
    <submittedName>
        <fullName evidence="1">Uncharacterized protein</fullName>
    </submittedName>
</protein>
<evidence type="ECO:0000313" key="2">
    <source>
        <dbReference type="Proteomes" id="UP000658320"/>
    </source>
</evidence>
<dbReference type="RefSeq" id="WP_189935080.1">
    <property type="nucleotide sequence ID" value="NZ_BMSX01000004.1"/>
</dbReference>
<gene>
    <name evidence="1" type="ORF">GCM10010251_23490</name>
</gene>
<accession>A0A918C526</accession>
<comment type="caution">
    <text evidence="1">The sequence shown here is derived from an EMBL/GenBank/DDBJ whole genome shotgun (WGS) entry which is preliminary data.</text>
</comment>
<name>A0A918C526_9ACTN</name>
<keyword evidence="2" id="KW-1185">Reference proteome</keyword>
<reference evidence="1" key="1">
    <citation type="journal article" date="2014" name="Int. J. Syst. Evol. Microbiol.">
        <title>Complete genome sequence of Corynebacterium casei LMG S-19264T (=DSM 44701T), isolated from a smear-ripened cheese.</title>
        <authorList>
            <consortium name="US DOE Joint Genome Institute (JGI-PGF)"/>
            <person name="Walter F."/>
            <person name="Albersmeier A."/>
            <person name="Kalinowski J."/>
            <person name="Ruckert C."/>
        </authorList>
    </citation>
    <scope>NUCLEOTIDE SEQUENCE</scope>
    <source>
        <strain evidence="1">JCM 4346</strain>
    </source>
</reference>
<organism evidence="1 2">
    <name type="scientific">Streptomyces aurantiogriseus</name>
    <dbReference type="NCBI Taxonomy" id="66870"/>
    <lineage>
        <taxon>Bacteria</taxon>
        <taxon>Bacillati</taxon>
        <taxon>Actinomycetota</taxon>
        <taxon>Actinomycetes</taxon>
        <taxon>Kitasatosporales</taxon>
        <taxon>Streptomycetaceae</taxon>
        <taxon>Streptomyces</taxon>
    </lineage>
</organism>
<reference evidence="1" key="2">
    <citation type="submission" date="2020-09" db="EMBL/GenBank/DDBJ databases">
        <authorList>
            <person name="Sun Q."/>
            <person name="Ohkuma M."/>
        </authorList>
    </citation>
    <scope>NUCLEOTIDE SEQUENCE</scope>
    <source>
        <strain evidence="1">JCM 4346</strain>
    </source>
</reference>
<dbReference type="Proteomes" id="UP000658320">
    <property type="component" value="Unassembled WGS sequence"/>
</dbReference>